<evidence type="ECO:0000256" key="1">
    <source>
        <dbReference type="ARBA" id="ARBA00022801"/>
    </source>
</evidence>
<organism evidence="3 4">
    <name type="scientific">Pleurodeles waltl</name>
    <name type="common">Iberian ribbed newt</name>
    <dbReference type="NCBI Taxonomy" id="8319"/>
    <lineage>
        <taxon>Eukaryota</taxon>
        <taxon>Metazoa</taxon>
        <taxon>Chordata</taxon>
        <taxon>Craniata</taxon>
        <taxon>Vertebrata</taxon>
        <taxon>Euteleostomi</taxon>
        <taxon>Amphibia</taxon>
        <taxon>Batrachia</taxon>
        <taxon>Caudata</taxon>
        <taxon>Salamandroidea</taxon>
        <taxon>Salamandridae</taxon>
        <taxon>Pleurodelinae</taxon>
        <taxon>Pleurodeles</taxon>
    </lineage>
</organism>
<dbReference type="InterPro" id="IPR043502">
    <property type="entry name" value="DNA/RNA_pol_sf"/>
</dbReference>
<dbReference type="SUPFAM" id="SSF50630">
    <property type="entry name" value="Acid proteases"/>
    <property type="match status" value="1"/>
</dbReference>
<keyword evidence="1" id="KW-0378">Hydrolase</keyword>
<dbReference type="InterPro" id="IPR018061">
    <property type="entry name" value="Retropepsins"/>
</dbReference>
<accession>A0AAV7ULI1</accession>
<evidence type="ECO:0000313" key="4">
    <source>
        <dbReference type="Proteomes" id="UP001066276"/>
    </source>
</evidence>
<proteinExistence type="predicted"/>
<dbReference type="Pfam" id="PF00077">
    <property type="entry name" value="RVP"/>
    <property type="match status" value="1"/>
</dbReference>
<name>A0AAV7ULI1_PLEWA</name>
<dbReference type="EMBL" id="JANPWB010000005">
    <property type="protein sequence ID" value="KAJ1189873.1"/>
    <property type="molecule type" value="Genomic_DNA"/>
</dbReference>
<dbReference type="Gene3D" id="3.10.10.10">
    <property type="entry name" value="HIV Type 1 Reverse Transcriptase, subunit A, domain 1"/>
    <property type="match status" value="1"/>
</dbReference>
<dbReference type="PROSITE" id="PS00141">
    <property type="entry name" value="ASP_PROTEASE"/>
    <property type="match status" value="1"/>
</dbReference>
<dbReference type="InterPro" id="IPR001995">
    <property type="entry name" value="Peptidase_A2_cat"/>
</dbReference>
<dbReference type="Proteomes" id="UP001066276">
    <property type="component" value="Chromosome 3_1"/>
</dbReference>
<evidence type="ECO:0000259" key="2">
    <source>
        <dbReference type="PROSITE" id="PS50175"/>
    </source>
</evidence>
<dbReference type="AlphaFoldDB" id="A0AAV7ULI1"/>
<keyword evidence="4" id="KW-1185">Reference proteome</keyword>
<sequence length="482" mass="54434">MTQTTENRRYQCFIMKVSDKPEENPMFPVKGGGKEIDFLIDSGATISAVRNKLGPSSGKTVTTVAVNGMLMHEELSEPLPVSVEDFTTTHQFLLSPDAPINLLGRDLLCKLHATLYFSPNGIYLQVPEDRLELANRALTACKLSEDSMLCPNLVLSLSPTCYQWTLLQGDFYNYMFQELFKYSPDIESDLLTKLVQLALVPGTRHWSAALFTGPVPEWYTYMADKYFYWTMELLEDTLYVGKEGCAVSIELGPQEERLFQVPASEPHVSIAVAPRFYPKDLGPMVQHLRVLPRTKDFTFPLGVVSVLGDGEGWCWTLCMLRNNRAAVFDKLEENIALQLTKNKVPEQVKVWAKHKNEAVLLKTSPPHKVTLKENAELPYVRQYRLSPHAVEGMKPVIESLLYQGIIKKTNSPCNSPIIPLRKGNTGKYRFIQDLRQINNIVVPLAPVVPDTNTILSSILAEAEYVSVKSCKFIFQYYSPSRE</sequence>
<feature type="domain" description="Peptidase A2" evidence="2">
    <location>
        <begin position="36"/>
        <end position="107"/>
    </location>
</feature>
<dbReference type="PANTHER" id="PTHR33064:SF37">
    <property type="entry name" value="RIBONUCLEASE H"/>
    <property type="match status" value="1"/>
</dbReference>
<dbReference type="SUPFAM" id="SSF56672">
    <property type="entry name" value="DNA/RNA polymerases"/>
    <property type="match status" value="1"/>
</dbReference>
<comment type="caution">
    <text evidence="3">The sequence shown here is derived from an EMBL/GenBank/DDBJ whole genome shotgun (WGS) entry which is preliminary data.</text>
</comment>
<reference evidence="3" key="1">
    <citation type="journal article" date="2022" name="bioRxiv">
        <title>Sequencing and chromosome-scale assembly of the giantPleurodeles waltlgenome.</title>
        <authorList>
            <person name="Brown T."/>
            <person name="Elewa A."/>
            <person name="Iarovenko S."/>
            <person name="Subramanian E."/>
            <person name="Araus A.J."/>
            <person name="Petzold A."/>
            <person name="Susuki M."/>
            <person name="Suzuki K.-i.T."/>
            <person name="Hayashi T."/>
            <person name="Toyoda A."/>
            <person name="Oliveira C."/>
            <person name="Osipova E."/>
            <person name="Leigh N.D."/>
            <person name="Simon A."/>
            <person name="Yun M.H."/>
        </authorList>
    </citation>
    <scope>NUCLEOTIDE SEQUENCE</scope>
    <source>
        <strain evidence="3">20211129_DDA</strain>
        <tissue evidence="3">Liver</tissue>
    </source>
</reference>
<dbReference type="InterPro" id="IPR051320">
    <property type="entry name" value="Viral_Replic_Matur_Polypro"/>
</dbReference>
<dbReference type="Gene3D" id="2.40.70.10">
    <property type="entry name" value="Acid Proteases"/>
    <property type="match status" value="1"/>
</dbReference>
<dbReference type="InterPro" id="IPR001969">
    <property type="entry name" value="Aspartic_peptidase_AS"/>
</dbReference>
<dbReference type="GO" id="GO:0004190">
    <property type="term" value="F:aspartic-type endopeptidase activity"/>
    <property type="evidence" value="ECO:0007669"/>
    <property type="project" value="InterPro"/>
</dbReference>
<dbReference type="PANTHER" id="PTHR33064">
    <property type="entry name" value="POL PROTEIN"/>
    <property type="match status" value="1"/>
</dbReference>
<dbReference type="PROSITE" id="PS50175">
    <property type="entry name" value="ASP_PROT_RETROV"/>
    <property type="match status" value="1"/>
</dbReference>
<protein>
    <recommendedName>
        <fullName evidence="2">Peptidase A2 domain-containing protein</fullName>
    </recommendedName>
</protein>
<dbReference type="InterPro" id="IPR021109">
    <property type="entry name" value="Peptidase_aspartic_dom_sf"/>
</dbReference>
<gene>
    <name evidence="3" type="ORF">NDU88_006615</name>
</gene>
<evidence type="ECO:0000313" key="3">
    <source>
        <dbReference type="EMBL" id="KAJ1189873.1"/>
    </source>
</evidence>
<dbReference type="GO" id="GO:0006508">
    <property type="term" value="P:proteolysis"/>
    <property type="evidence" value="ECO:0007669"/>
    <property type="project" value="InterPro"/>
</dbReference>